<evidence type="ECO:0000313" key="3">
    <source>
        <dbReference type="Proteomes" id="UP000198598"/>
    </source>
</evidence>
<dbReference type="STRING" id="662367.SAMN05216167_102654"/>
<evidence type="ECO:0008006" key="4">
    <source>
        <dbReference type="Google" id="ProtNLM"/>
    </source>
</evidence>
<name>A0A1I1MQ02_9BACT</name>
<evidence type="ECO:0000256" key="1">
    <source>
        <dbReference type="SAM" id="SignalP"/>
    </source>
</evidence>
<reference evidence="2 3" key="1">
    <citation type="submission" date="2016-10" db="EMBL/GenBank/DDBJ databases">
        <authorList>
            <person name="de Groot N.N."/>
        </authorList>
    </citation>
    <scope>NUCLEOTIDE SEQUENCE [LARGE SCALE GENOMIC DNA]</scope>
    <source>
        <strain evidence="2 3">DSM 26130</strain>
    </source>
</reference>
<dbReference type="EMBL" id="FOLQ01000002">
    <property type="protein sequence ID" value="SFC87166.1"/>
    <property type="molecule type" value="Genomic_DNA"/>
</dbReference>
<dbReference type="Proteomes" id="UP000198598">
    <property type="component" value="Unassembled WGS sequence"/>
</dbReference>
<evidence type="ECO:0000313" key="2">
    <source>
        <dbReference type="EMBL" id="SFC87166.1"/>
    </source>
</evidence>
<gene>
    <name evidence="2" type="ORF">SAMN05216167_102654</name>
</gene>
<protein>
    <recommendedName>
        <fullName evidence="4">DUF4468 domain-containing protein</fullName>
    </recommendedName>
</protein>
<dbReference type="RefSeq" id="WP_093824795.1">
    <property type="nucleotide sequence ID" value="NZ_FOLQ01000002.1"/>
</dbReference>
<dbReference type="OrthoDB" id="953811at2"/>
<dbReference type="AlphaFoldDB" id="A0A1I1MQ02"/>
<sequence>MLRFALVLFYSSLFSGSLVGWAQVRTKNLEVVDEKTTLSNAELASFKMLASQKVNELENYISTVGDKEQNETLRDLAIKNAEKLFIDTATIEVSRVVNGKVVRVTRLPVRQYFFRLKALPYKKVNITYYDVAYIRDYQKSANGNYVAQATIFQQFEGLDAKGRLRYKDKQAKNVTVLLTDLMDEFYANHRWTLRLGDIRLAETK</sequence>
<proteinExistence type="predicted"/>
<feature type="chain" id="PRO_5011549216" description="DUF4468 domain-containing protein" evidence="1">
    <location>
        <begin position="23"/>
        <end position="204"/>
    </location>
</feature>
<organism evidence="2 3">
    <name type="scientific">Spirosoma endophyticum</name>
    <dbReference type="NCBI Taxonomy" id="662367"/>
    <lineage>
        <taxon>Bacteria</taxon>
        <taxon>Pseudomonadati</taxon>
        <taxon>Bacteroidota</taxon>
        <taxon>Cytophagia</taxon>
        <taxon>Cytophagales</taxon>
        <taxon>Cytophagaceae</taxon>
        <taxon>Spirosoma</taxon>
    </lineage>
</organism>
<keyword evidence="1" id="KW-0732">Signal</keyword>
<keyword evidence="3" id="KW-1185">Reference proteome</keyword>
<feature type="signal peptide" evidence="1">
    <location>
        <begin position="1"/>
        <end position="22"/>
    </location>
</feature>
<accession>A0A1I1MQ02</accession>